<feature type="binding site" evidence="2">
    <location>
        <begin position="13"/>
        <end position="20"/>
    </location>
    <ligand>
        <name>ATP</name>
        <dbReference type="ChEBI" id="CHEBI:30616"/>
    </ligand>
</feature>
<dbReference type="RefSeq" id="WP_155445641.1">
    <property type="nucleotide sequence ID" value="NZ_JAOQNR010000004.1"/>
</dbReference>
<evidence type="ECO:0000256" key="2">
    <source>
        <dbReference type="HAMAP-Rule" id="MF_01270"/>
    </source>
</evidence>
<comment type="catalytic activity">
    <reaction evidence="2">
        <text>1,6-anhydro-N-acetyl-beta-muramate + ATP + H2O = N-acetyl-D-muramate 6-phosphate + ADP + H(+)</text>
        <dbReference type="Rhea" id="RHEA:24952"/>
        <dbReference type="ChEBI" id="CHEBI:15377"/>
        <dbReference type="ChEBI" id="CHEBI:15378"/>
        <dbReference type="ChEBI" id="CHEBI:30616"/>
        <dbReference type="ChEBI" id="CHEBI:58690"/>
        <dbReference type="ChEBI" id="CHEBI:58722"/>
        <dbReference type="ChEBI" id="CHEBI:456216"/>
        <dbReference type="EC" id="2.7.1.170"/>
    </reaction>
</comment>
<dbReference type="Pfam" id="PF03702">
    <property type="entry name" value="AnmK"/>
    <property type="match status" value="1"/>
</dbReference>
<comment type="caution">
    <text evidence="3">The sequence shown here is derived from an EMBL/GenBank/DDBJ whole genome shotgun (WGS) entry which is preliminary data.</text>
</comment>
<dbReference type="GO" id="GO:0005524">
    <property type="term" value="F:ATP binding"/>
    <property type="evidence" value="ECO:0007669"/>
    <property type="project" value="UniProtKB-UniRule"/>
</dbReference>
<gene>
    <name evidence="2" type="primary">anmK</name>
    <name evidence="3" type="ORF">GJ654_08070</name>
</gene>
<name>A0A6N8DKH8_RHOAC</name>
<dbReference type="GO" id="GO:0016301">
    <property type="term" value="F:kinase activity"/>
    <property type="evidence" value="ECO:0007669"/>
    <property type="project" value="UniProtKB-KW"/>
</dbReference>
<dbReference type="NCBIfam" id="NF007141">
    <property type="entry name" value="PRK09585.1-5"/>
    <property type="match status" value="1"/>
</dbReference>
<dbReference type="UniPathway" id="UPA00544"/>
<comment type="function">
    <text evidence="2">Catalyzes the specific phosphorylation of 1,6-anhydro-N-acetylmuramic acid (anhMurNAc) with the simultaneous cleavage of the 1,6-anhydro ring, generating MurNAc-6-P. Is required for the utilization of anhMurNAc either imported from the medium or derived from its own cell wall murein, and thus plays a role in cell wall recycling.</text>
</comment>
<protein>
    <recommendedName>
        <fullName evidence="2">Anhydro-N-acetylmuramic acid kinase</fullName>
        <ecNumber evidence="2">2.7.1.170</ecNumber>
    </recommendedName>
    <alternativeName>
        <fullName evidence="2">AnhMurNAc kinase</fullName>
    </alternativeName>
</protein>
<dbReference type="OrthoDB" id="9763949at2"/>
<comment type="similarity">
    <text evidence="2">Belongs to the anhydro-N-acetylmuramic acid kinase family.</text>
</comment>
<keyword evidence="2" id="KW-0067">ATP-binding</keyword>
<dbReference type="GO" id="GO:0016773">
    <property type="term" value="F:phosphotransferase activity, alcohol group as acceptor"/>
    <property type="evidence" value="ECO:0007669"/>
    <property type="project" value="UniProtKB-UniRule"/>
</dbReference>
<evidence type="ECO:0000256" key="1">
    <source>
        <dbReference type="ARBA" id="ARBA00023277"/>
    </source>
</evidence>
<dbReference type="GO" id="GO:0097175">
    <property type="term" value="P:1,6-anhydro-N-acetyl-beta-muramic acid catabolic process"/>
    <property type="evidence" value="ECO:0007669"/>
    <property type="project" value="UniProtKB-UniRule"/>
</dbReference>
<sequence length="369" mass="38314">MTKIFRALGAMSGTSMDGIDLALVETDGRAALTFGATASFAFSQEDRAILRAAIAAAKSLSRRDERPGPLAEAEALITRRHLEAVESFLAAEKISPAAIDLIGFHGQTVLHRPEQALTVQLGDGAGLARQVGIDVVYDLRAADLERGGQGAPLVPVFHAALAENSGVGAPMLFVNIGGVANMTFCAPGESPLACDVGPGNALLDDLMLARTGKAMDEDGAAARAGRVDEGALTALLANPFFMKKPPKSLDRNAFDPSPVARLSLEDAAATLVAFTTEGILSALSFVPRQPEMIVLCGGGAHNPALVDDLGERASCPVRRAEDFGWDSQAIEAQAFAYLAVRSAKGLPLTFPGTTGVREPATGGKLAWAG</sequence>
<keyword evidence="2 3" id="KW-0418">Kinase</keyword>
<dbReference type="Proteomes" id="UP000439113">
    <property type="component" value="Unassembled WGS sequence"/>
</dbReference>
<dbReference type="UniPathway" id="UPA00343"/>
<dbReference type="PANTHER" id="PTHR30605:SF0">
    <property type="entry name" value="ANHYDRO-N-ACETYLMURAMIC ACID KINASE"/>
    <property type="match status" value="1"/>
</dbReference>
<comment type="pathway">
    <text evidence="2">Cell wall biogenesis; peptidoglycan recycling.</text>
</comment>
<proteinExistence type="inferred from homology"/>
<dbReference type="InterPro" id="IPR005338">
    <property type="entry name" value="Anhydro_N_Ac-Mur_kinase"/>
</dbReference>
<keyword evidence="1 2" id="KW-0119">Carbohydrate metabolism</keyword>
<accession>A0A6N8DKH8</accession>
<dbReference type="PANTHER" id="PTHR30605">
    <property type="entry name" value="ANHYDRO-N-ACETYLMURAMIC ACID KINASE"/>
    <property type="match status" value="1"/>
</dbReference>
<comment type="pathway">
    <text evidence="2">Amino-sugar metabolism; 1,6-anhydro-N-acetylmuramate degradation.</text>
</comment>
<dbReference type="HAMAP" id="MF_01270">
    <property type="entry name" value="AnhMurNAc_kinase"/>
    <property type="match status" value="1"/>
</dbReference>
<organism evidence="3 4">
    <name type="scientific">Rhodoblastus acidophilus</name>
    <name type="common">Rhodopseudomonas acidophila</name>
    <dbReference type="NCBI Taxonomy" id="1074"/>
    <lineage>
        <taxon>Bacteria</taxon>
        <taxon>Pseudomonadati</taxon>
        <taxon>Pseudomonadota</taxon>
        <taxon>Alphaproteobacteria</taxon>
        <taxon>Hyphomicrobiales</taxon>
        <taxon>Rhodoblastaceae</taxon>
        <taxon>Rhodoblastus</taxon>
    </lineage>
</organism>
<dbReference type="SUPFAM" id="SSF53067">
    <property type="entry name" value="Actin-like ATPase domain"/>
    <property type="match status" value="1"/>
</dbReference>
<keyword evidence="2" id="KW-0547">Nucleotide-binding</keyword>
<dbReference type="GO" id="GO:0006040">
    <property type="term" value="P:amino sugar metabolic process"/>
    <property type="evidence" value="ECO:0007669"/>
    <property type="project" value="InterPro"/>
</dbReference>
<keyword evidence="2 3" id="KW-0808">Transferase</keyword>
<dbReference type="EMBL" id="WNKS01000005">
    <property type="protein sequence ID" value="MTV30949.1"/>
    <property type="molecule type" value="Genomic_DNA"/>
</dbReference>
<reference evidence="3 4" key="1">
    <citation type="submission" date="2019-11" db="EMBL/GenBank/DDBJ databases">
        <title>Whole-genome sequence of a Rhodoblastus acidophilus DSM 142.</title>
        <authorList>
            <person name="Kyndt J.A."/>
            <person name="Meyer T.E."/>
        </authorList>
    </citation>
    <scope>NUCLEOTIDE SEQUENCE [LARGE SCALE GENOMIC DNA]</scope>
    <source>
        <strain evidence="3 4">DSM 142</strain>
    </source>
</reference>
<dbReference type="GO" id="GO:0009254">
    <property type="term" value="P:peptidoglycan turnover"/>
    <property type="evidence" value="ECO:0007669"/>
    <property type="project" value="UniProtKB-UniRule"/>
</dbReference>
<evidence type="ECO:0000313" key="3">
    <source>
        <dbReference type="EMBL" id="MTV30949.1"/>
    </source>
</evidence>
<dbReference type="EC" id="2.7.1.170" evidence="2"/>
<dbReference type="InterPro" id="IPR043129">
    <property type="entry name" value="ATPase_NBD"/>
</dbReference>
<dbReference type="Gene3D" id="3.30.420.40">
    <property type="match status" value="2"/>
</dbReference>
<evidence type="ECO:0000313" key="4">
    <source>
        <dbReference type="Proteomes" id="UP000439113"/>
    </source>
</evidence>
<dbReference type="AlphaFoldDB" id="A0A6N8DKH8"/>